<evidence type="ECO:0000259" key="1">
    <source>
        <dbReference type="Pfam" id="PF01609"/>
    </source>
</evidence>
<dbReference type="OrthoDB" id="477305at2"/>
<dbReference type="GO" id="GO:0004803">
    <property type="term" value="F:transposase activity"/>
    <property type="evidence" value="ECO:0007669"/>
    <property type="project" value="InterPro"/>
</dbReference>
<dbReference type="NCBIfam" id="NF033592">
    <property type="entry name" value="transpos_IS4_1"/>
    <property type="match status" value="1"/>
</dbReference>
<feature type="domain" description="Transposase IS4-like" evidence="1">
    <location>
        <begin position="121"/>
        <end position="338"/>
    </location>
</feature>
<evidence type="ECO:0000313" key="4">
    <source>
        <dbReference type="Proteomes" id="UP000247569"/>
    </source>
</evidence>
<dbReference type="InterPro" id="IPR024473">
    <property type="entry name" value="Transposases_IS4_N"/>
</dbReference>
<dbReference type="GO" id="GO:0006313">
    <property type="term" value="P:DNA transposition"/>
    <property type="evidence" value="ECO:0007669"/>
    <property type="project" value="InterPro"/>
</dbReference>
<gene>
    <name evidence="3" type="ORF">DFR70_1441</name>
</gene>
<dbReference type="SUPFAM" id="SSF53098">
    <property type="entry name" value="Ribonuclease H-like"/>
    <property type="match status" value="1"/>
</dbReference>
<keyword evidence="4" id="KW-1185">Reference proteome</keyword>
<name>A0A318JMX5_9NOCA</name>
<protein>
    <submittedName>
        <fullName evidence="3">IS4 family transposase</fullName>
    </submittedName>
</protein>
<dbReference type="InterPro" id="IPR002559">
    <property type="entry name" value="Transposase_11"/>
</dbReference>
<dbReference type="InterPro" id="IPR012337">
    <property type="entry name" value="RNaseH-like_sf"/>
</dbReference>
<comment type="caution">
    <text evidence="3">The sequence shown here is derived from an EMBL/GenBank/DDBJ whole genome shotgun (WGS) entry which is preliminary data.</text>
</comment>
<proteinExistence type="predicted"/>
<dbReference type="AlphaFoldDB" id="A0A318JMX5"/>
<dbReference type="Pfam" id="PF13006">
    <property type="entry name" value="Nterm_IS4"/>
    <property type="match status" value="1"/>
</dbReference>
<dbReference type="Proteomes" id="UP000247569">
    <property type="component" value="Unassembled WGS sequence"/>
</dbReference>
<evidence type="ECO:0000313" key="3">
    <source>
        <dbReference type="EMBL" id="PXX51873.1"/>
    </source>
</evidence>
<organism evidence="3 4">
    <name type="scientific">Nocardia tenerifensis</name>
    <dbReference type="NCBI Taxonomy" id="228006"/>
    <lineage>
        <taxon>Bacteria</taxon>
        <taxon>Bacillati</taxon>
        <taxon>Actinomycetota</taxon>
        <taxon>Actinomycetes</taxon>
        <taxon>Mycobacteriales</taxon>
        <taxon>Nocardiaceae</taxon>
        <taxon>Nocardia</taxon>
    </lineage>
</organism>
<dbReference type="PANTHER" id="PTHR37529">
    <property type="entry name" value="TRANSPOSASE INSG FOR INSERTION SEQUENCE ELEMENT IS4-RELATED"/>
    <property type="match status" value="1"/>
</dbReference>
<dbReference type="Pfam" id="PF01609">
    <property type="entry name" value="DDE_Tnp_1"/>
    <property type="match status" value="1"/>
</dbReference>
<dbReference type="GO" id="GO:0003677">
    <property type="term" value="F:DNA binding"/>
    <property type="evidence" value="ECO:0007669"/>
    <property type="project" value="InterPro"/>
</dbReference>
<dbReference type="RefSeq" id="WP_040740388.1">
    <property type="nucleotide sequence ID" value="NZ_QJKF01000044.1"/>
</dbReference>
<accession>A0A318JMX5</accession>
<feature type="domain" description="Transposase IS4 N-terminal" evidence="2">
    <location>
        <begin position="15"/>
        <end position="107"/>
    </location>
</feature>
<dbReference type="EMBL" id="QJKF01000044">
    <property type="protein sequence ID" value="PXX51873.1"/>
    <property type="molecule type" value="Genomic_DNA"/>
</dbReference>
<evidence type="ECO:0000259" key="2">
    <source>
        <dbReference type="Pfam" id="PF13006"/>
    </source>
</evidence>
<dbReference type="InterPro" id="IPR047952">
    <property type="entry name" value="Transpos_IS4"/>
</dbReference>
<dbReference type="PANTHER" id="PTHR37529:SF1">
    <property type="entry name" value="TRANSPOSASE INSG FOR INSERTION SEQUENCE ELEMENT IS4-RELATED"/>
    <property type="match status" value="1"/>
</dbReference>
<reference evidence="3 4" key="1">
    <citation type="submission" date="2018-05" db="EMBL/GenBank/DDBJ databases">
        <title>Genomic Encyclopedia of Type Strains, Phase IV (KMG-IV): sequencing the most valuable type-strain genomes for metagenomic binning, comparative biology and taxonomic classification.</title>
        <authorList>
            <person name="Goeker M."/>
        </authorList>
    </citation>
    <scope>NUCLEOTIDE SEQUENCE [LARGE SCALE GENOMIC DNA]</scope>
    <source>
        <strain evidence="3 4">DSM 44704</strain>
    </source>
</reference>
<sequence>MPRRGVVASGAFAPGHLGELTQIVSFDLVDAALEATRSVQRRVRVLPSRVVVYLLLAGVLFEQIGYRQVWARLISGLDGLPVAAPTSSALAQALRRVGTAALRALFDLVAGPGAGAVRWRGLLVCAIDGTSLFIPDSAANSSRFGRQTGRAGAEAGYPMLRLLAVVACGTRTVIDAVFGPYLTGETTYAPQLFDCLKPGMLLLADRNFAVAALIEKISGTRAELLIRCKDNRTLPPIKQLPDRSWLARVGTVVVRVVDAEITVRCQDGPRRAGRYRLITTLTDDRRYPAAELVRLYHQRWEIETSYFELKSTILGGRVLRARTPDGVAQEVYALLITYQALRTAIADTALATGDFAADRGSFTIAVNTARDQLIHAAAVLTGTTIDLIGTIGRAVRAELLAPRRERTSPRVVKRAISKHRAKGAIDRNTYKTQITVHIVPG</sequence>